<reference evidence="1 2" key="1">
    <citation type="journal article" date="2018" name="J. Microbiol.">
        <title>Salicibibacter kimchii gen. nov., sp. nov., a moderately halophilic and alkalitolerant bacterium in the family Bacillaceae, isolated from kimchi.</title>
        <authorList>
            <person name="Jang J.Y."/>
            <person name="Oh Y.J."/>
            <person name="Lim S.K."/>
            <person name="Park H.K."/>
            <person name="Lee C."/>
            <person name="Kim J.Y."/>
            <person name="Lee M.A."/>
            <person name="Choi H.J."/>
        </authorList>
    </citation>
    <scope>NUCLEOTIDE SEQUENCE [LARGE SCALE GENOMIC DNA]</scope>
    <source>
        <strain evidence="1 2">NKC1-1</strain>
    </source>
</reference>
<evidence type="ECO:0000313" key="1">
    <source>
        <dbReference type="EMBL" id="AXF55168.1"/>
    </source>
</evidence>
<accession>A0A345BW37</accession>
<sequence>MDKDTPTTTFKEALHPLNITKVLEDFLGVNRYVKKLTYEKLVTLMMGLHQNLWLKNTDKYGNELK</sequence>
<dbReference type="Proteomes" id="UP000252100">
    <property type="component" value="Chromosome"/>
</dbReference>
<proteinExistence type="predicted"/>
<gene>
    <name evidence="1" type="ORF">DT065_03475</name>
</gene>
<keyword evidence="2" id="KW-1185">Reference proteome</keyword>
<dbReference type="KEGG" id="rue:DT065_03475"/>
<organism evidence="1 2">
    <name type="scientific">Salicibibacter kimchii</name>
    <dbReference type="NCBI Taxonomy" id="2099786"/>
    <lineage>
        <taxon>Bacteria</taxon>
        <taxon>Bacillati</taxon>
        <taxon>Bacillota</taxon>
        <taxon>Bacilli</taxon>
        <taxon>Bacillales</taxon>
        <taxon>Bacillaceae</taxon>
        <taxon>Salicibibacter</taxon>
    </lineage>
</organism>
<dbReference type="EMBL" id="CP031092">
    <property type="protein sequence ID" value="AXF55168.1"/>
    <property type="molecule type" value="Genomic_DNA"/>
</dbReference>
<dbReference type="RefSeq" id="WP_114370906.1">
    <property type="nucleotide sequence ID" value="NZ_CP031092.1"/>
</dbReference>
<dbReference type="AlphaFoldDB" id="A0A345BW37"/>
<name>A0A345BW37_9BACI</name>
<dbReference type="OrthoDB" id="368860at2"/>
<protein>
    <submittedName>
        <fullName evidence="1">Uncharacterized protein</fullName>
    </submittedName>
</protein>
<evidence type="ECO:0000313" key="2">
    <source>
        <dbReference type="Proteomes" id="UP000252100"/>
    </source>
</evidence>